<sequence>MVYGTSSYNVAKPPKKREHRIFNYEMPIVQDIVVRLVKLPMSTGSILDLQHAGEN</sequence>
<dbReference type="EMBL" id="GBRH01255663">
    <property type="protein sequence ID" value="JAD42232.1"/>
    <property type="molecule type" value="Transcribed_RNA"/>
</dbReference>
<protein>
    <submittedName>
        <fullName evidence="1">Uncharacterized protein</fullName>
    </submittedName>
</protein>
<evidence type="ECO:0000313" key="1">
    <source>
        <dbReference type="EMBL" id="JAD42232.1"/>
    </source>
</evidence>
<reference evidence="1" key="1">
    <citation type="submission" date="2014-09" db="EMBL/GenBank/DDBJ databases">
        <authorList>
            <person name="Magalhaes I.L.F."/>
            <person name="Oliveira U."/>
            <person name="Santos F.R."/>
            <person name="Vidigal T.H.D.A."/>
            <person name="Brescovit A.D."/>
            <person name="Santos A.J."/>
        </authorList>
    </citation>
    <scope>NUCLEOTIDE SEQUENCE</scope>
    <source>
        <tissue evidence="1">Shoot tissue taken approximately 20 cm above the soil surface</tissue>
    </source>
</reference>
<proteinExistence type="predicted"/>
<name>A0A0A9A5B8_ARUDO</name>
<accession>A0A0A9A5B8</accession>
<reference evidence="1" key="2">
    <citation type="journal article" date="2015" name="Data Brief">
        <title>Shoot transcriptome of the giant reed, Arundo donax.</title>
        <authorList>
            <person name="Barrero R.A."/>
            <person name="Guerrero F.D."/>
            <person name="Moolhuijzen P."/>
            <person name="Goolsby J.A."/>
            <person name="Tidwell J."/>
            <person name="Bellgard S.E."/>
            <person name="Bellgard M.I."/>
        </authorList>
    </citation>
    <scope>NUCLEOTIDE SEQUENCE</scope>
    <source>
        <tissue evidence="1">Shoot tissue taken approximately 20 cm above the soil surface</tissue>
    </source>
</reference>
<dbReference type="AlphaFoldDB" id="A0A0A9A5B8"/>
<organism evidence="1">
    <name type="scientific">Arundo donax</name>
    <name type="common">Giant reed</name>
    <name type="synonym">Donax arundinaceus</name>
    <dbReference type="NCBI Taxonomy" id="35708"/>
    <lineage>
        <taxon>Eukaryota</taxon>
        <taxon>Viridiplantae</taxon>
        <taxon>Streptophyta</taxon>
        <taxon>Embryophyta</taxon>
        <taxon>Tracheophyta</taxon>
        <taxon>Spermatophyta</taxon>
        <taxon>Magnoliopsida</taxon>
        <taxon>Liliopsida</taxon>
        <taxon>Poales</taxon>
        <taxon>Poaceae</taxon>
        <taxon>PACMAD clade</taxon>
        <taxon>Arundinoideae</taxon>
        <taxon>Arundineae</taxon>
        <taxon>Arundo</taxon>
    </lineage>
</organism>